<dbReference type="KEGG" id="ttn:TTX_0185"/>
<dbReference type="GO" id="GO:0009398">
    <property type="term" value="P:FMN biosynthetic process"/>
    <property type="evidence" value="ECO:0007669"/>
    <property type="project" value="UniProtKB-UniPathway"/>
</dbReference>
<evidence type="ECO:0000256" key="8">
    <source>
        <dbReference type="ARBA" id="ARBA00022643"/>
    </source>
</evidence>
<dbReference type="GO" id="GO:0008531">
    <property type="term" value="F:riboflavin kinase activity"/>
    <property type="evidence" value="ECO:0007669"/>
    <property type="project" value="InterPro"/>
</dbReference>
<comment type="catalytic activity">
    <reaction evidence="17">
        <text>riboflavin + CTP = CDP + FMN + H(+)</text>
        <dbReference type="Rhea" id="RHEA:25021"/>
        <dbReference type="ChEBI" id="CHEBI:15378"/>
        <dbReference type="ChEBI" id="CHEBI:37563"/>
        <dbReference type="ChEBI" id="CHEBI:57986"/>
        <dbReference type="ChEBI" id="CHEBI:58069"/>
        <dbReference type="ChEBI" id="CHEBI:58210"/>
        <dbReference type="EC" id="2.7.1.161"/>
    </reaction>
</comment>
<dbReference type="InterPro" id="IPR023602">
    <property type="entry name" value="Riboflavin_kinase_CTP-dep"/>
</dbReference>
<dbReference type="InterPro" id="IPR036388">
    <property type="entry name" value="WH-like_DNA-bd_sf"/>
</dbReference>
<evidence type="ECO:0000256" key="10">
    <source>
        <dbReference type="ARBA" id="ARBA00022723"/>
    </source>
</evidence>
<dbReference type="OrthoDB" id="30955at2157"/>
<evidence type="ECO:0000256" key="11">
    <source>
        <dbReference type="ARBA" id="ARBA00022741"/>
    </source>
</evidence>
<evidence type="ECO:0000256" key="3">
    <source>
        <dbReference type="ARBA" id="ARBA00005219"/>
    </source>
</evidence>
<dbReference type="PATRIC" id="fig|768679.9.peg.191"/>
<evidence type="ECO:0000259" key="18">
    <source>
        <dbReference type="Pfam" id="PF01982"/>
    </source>
</evidence>
<sequence>MDKQRHLIVGYLLALARTEGEGISEAARALGLSRQGLHKALRKLRELGYVEEGPEIRLSERGRELLREALRDLMEYFGVSTIRLYGYVARGLGEGAFYVSLEGYRRQIEEKLGFTPYPGTLNVVLAPDALPYRRYLEALPGVLLKGFSDGVRTYGNVKAFKCTIFDMDCAVLVIERTHHGPEVVEVIAPVKLRDVYGLKDGDPVSIEVKLIS</sequence>
<evidence type="ECO:0000256" key="4">
    <source>
        <dbReference type="ARBA" id="ARBA00006428"/>
    </source>
</evidence>
<dbReference type="Pfam" id="PF01982">
    <property type="entry name" value="CTP-dep_RFKase"/>
    <property type="match status" value="1"/>
</dbReference>
<evidence type="ECO:0000256" key="12">
    <source>
        <dbReference type="ARBA" id="ARBA00022777"/>
    </source>
</evidence>
<reference evidence="19 20" key="1">
    <citation type="journal article" date="2011" name="PLoS ONE">
        <title>The complete genome sequence of Thermoproteus tenax: a physiologically versatile member of the Crenarchaeota.</title>
        <authorList>
            <person name="Siebers B."/>
            <person name="Zaparty M."/>
            <person name="Raddatz G."/>
            <person name="Tjaden B."/>
            <person name="Albers S.V."/>
            <person name="Bell S.D."/>
            <person name="Blombach F."/>
            <person name="Kletzin A."/>
            <person name="Kyrpides N."/>
            <person name="Lanz C."/>
            <person name="Plagens A."/>
            <person name="Rampp M."/>
            <person name="Rosinus A."/>
            <person name="von Jan M."/>
            <person name="Makarova K.S."/>
            <person name="Klenk H.P."/>
            <person name="Schuster S.C."/>
            <person name="Hensel R."/>
        </authorList>
    </citation>
    <scope>NUCLEOTIDE SEQUENCE [LARGE SCALE GENOMIC DNA]</scope>
    <source>
        <strain evidence="20">ATCC 35583 / DSM 2078 / JCM 9277 / NBRC 100435 / Kra 1</strain>
    </source>
</reference>
<dbReference type="GO" id="GO:0000166">
    <property type="term" value="F:nucleotide binding"/>
    <property type="evidence" value="ECO:0007669"/>
    <property type="project" value="UniProtKB-KW"/>
</dbReference>
<evidence type="ECO:0000256" key="17">
    <source>
        <dbReference type="ARBA" id="ARBA00047857"/>
    </source>
</evidence>
<dbReference type="PaxDb" id="768679-TTX_0185"/>
<feature type="domain" description="Riboflavin kinase" evidence="18">
    <location>
        <begin position="88"/>
        <end position="208"/>
    </location>
</feature>
<evidence type="ECO:0000256" key="7">
    <source>
        <dbReference type="ARBA" id="ARBA00022630"/>
    </source>
</evidence>
<dbReference type="SUPFAM" id="SSF46785">
    <property type="entry name" value="Winged helix' DNA-binding domain"/>
    <property type="match status" value="1"/>
</dbReference>
<name>G4RMR8_THETK</name>
<dbReference type="Proteomes" id="UP000002654">
    <property type="component" value="Chromosome"/>
</dbReference>
<evidence type="ECO:0000256" key="13">
    <source>
        <dbReference type="ARBA" id="ARBA00022842"/>
    </source>
</evidence>
<dbReference type="CDD" id="cd00090">
    <property type="entry name" value="HTH_ARSR"/>
    <property type="match status" value="1"/>
</dbReference>
<dbReference type="eggNOG" id="arCOG01904">
    <property type="taxonomic scope" value="Archaea"/>
</dbReference>
<dbReference type="GO" id="GO:0046872">
    <property type="term" value="F:metal ion binding"/>
    <property type="evidence" value="ECO:0007669"/>
    <property type="project" value="UniProtKB-KW"/>
</dbReference>
<keyword evidence="11" id="KW-0547">Nucleotide-binding</keyword>
<keyword evidence="12" id="KW-0418">Kinase</keyword>
<keyword evidence="7" id="KW-0285">Flavoprotein</keyword>
<keyword evidence="9" id="KW-0808">Transferase</keyword>
<keyword evidence="10" id="KW-0479">Metal-binding</keyword>
<protein>
    <recommendedName>
        <fullName evidence="6">Riboflavin kinase</fullName>
        <ecNumber evidence="5">2.7.1.161</ecNumber>
    </recommendedName>
    <alternativeName>
        <fullName evidence="15">CTP-dependent riboflavin kinase</fullName>
    </alternativeName>
    <alternativeName>
        <fullName evidence="16">CTP:riboflavin 5'-phosphotransferase</fullName>
    </alternativeName>
    <alternativeName>
        <fullName evidence="14">Flavokinase</fullName>
    </alternativeName>
</protein>
<dbReference type="SUPFAM" id="SSF82114">
    <property type="entry name" value="Riboflavin kinase-like"/>
    <property type="match status" value="1"/>
</dbReference>
<dbReference type="PANTHER" id="PTHR40706:SF1">
    <property type="entry name" value="RIBOFLAVIN KINASE"/>
    <property type="match status" value="1"/>
</dbReference>
<evidence type="ECO:0000256" key="5">
    <source>
        <dbReference type="ARBA" id="ARBA00011987"/>
    </source>
</evidence>
<comment type="pathway">
    <text evidence="3">Cofactor biosynthesis; FMN biosynthesis; FMN from riboflavin (CTP route): step 1/1.</text>
</comment>
<organism evidence="19 20">
    <name type="scientific">Thermoproteus tenax (strain ATCC 35583 / DSM 2078 / JCM 9277 / NBRC 100435 / Kra 1)</name>
    <dbReference type="NCBI Taxonomy" id="768679"/>
    <lineage>
        <taxon>Archaea</taxon>
        <taxon>Thermoproteota</taxon>
        <taxon>Thermoprotei</taxon>
        <taxon>Thermoproteales</taxon>
        <taxon>Thermoproteaceae</taxon>
        <taxon>Thermoproteus</taxon>
    </lineage>
</organism>
<dbReference type="AlphaFoldDB" id="G4RMR8"/>
<dbReference type="Gene3D" id="1.10.10.10">
    <property type="entry name" value="Winged helix-like DNA-binding domain superfamily/Winged helix DNA-binding domain"/>
    <property type="match status" value="1"/>
</dbReference>
<keyword evidence="20" id="KW-1185">Reference proteome</keyword>
<dbReference type="InterPro" id="IPR036390">
    <property type="entry name" value="WH_DNA-bd_sf"/>
</dbReference>
<gene>
    <name evidence="19" type="ordered locus">TTX_0185</name>
</gene>
<keyword evidence="8" id="KW-0288">FMN</keyword>
<evidence type="ECO:0000313" key="19">
    <source>
        <dbReference type="EMBL" id="CCC80862.1"/>
    </source>
</evidence>
<comment type="function">
    <text evidence="2">Catalyzes the CTP-dependent phosphorylation of riboflavin (vitamin B2) to form flavin mononucleotide (FMN).</text>
</comment>
<dbReference type="RefSeq" id="WP_014126119.1">
    <property type="nucleotide sequence ID" value="NC_016070.1"/>
</dbReference>
<dbReference type="InterPro" id="IPR011991">
    <property type="entry name" value="ArsR-like_HTH"/>
</dbReference>
<dbReference type="Gene3D" id="2.40.30.30">
    <property type="entry name" value="Riboflavin kinase-like"/>
    <property type="match status" value="1"/>
</dbReference>
<dbReference type="GeneID" id="11263195"/>
<dbReference type="EC" id="2.7.1.161" evidence="5"/>
<dbReference type="GO" id="GO:0009231">
    <property type="term" value="P:riboflavin biosynthetic process"/>
    <property type="evidence" value="ECO:0007669"/>
    <property type="project" value="InterPro"/>
</dbReference>
<evidence type="ECO:0000313" key="20">
    <source>
        <dbReference type="Proteomes" id="UP000002654"/>
    </source>
</evidence>
<keyword evidence="13" id="KW-0460">Magnesium</keyword>
<dbReference type="HOGENOM" id="CLU_088476_0_0_2"/>
<accession>G4RMR8</accession>
<dbReference type="InterPro" id="IPR039063">
    <property type="entry name" value="RibK_CTP-dep"/>
</dbReference>
<dbReference type="EMBL" id="FN869859">
    <property type="protein sequence ID" value="CCC80862.1"/>
    <property type="molecule type" value="Genomic_DNA"/>
</dbReference>
<dbReference type="STRING" id="768679.TTX_0185"/>
<comment type="similarity">
    <text evidence="4">Belongs to the archaeal riboflavin kinase family.</text>
</comment>
<comment type="cofactor">
    <cofactor evidence="1">
        <name>Mg(2+)</name>
        <dbReference type="ChEBI" id="CHEBI:18420"/>
    </cofactor>
</comment>
<evidence type="ECO:0000256" key="16">
    <source>
        <dbReference type="ARBA" id="ARBA00033116"/>
    </source>
</evidence>
<dbReference type="UniPathway" id="UPA00276">
    <property type="reaction ID" value="UER00929"/>
</dbReference>
<evidence type="ECO:0000256" key="14">
    <source>
        <dbReference type="ARBA" id="ARBA00029789"/>
    </source>
</evidence>
<evidence type="ECO:0000256" key="6">
    <source>
        <dbReference type="ARBA" id="ARBA00017394"/>
    </source>
</evidence>
<evidence type="ECO:0000256" key="1">
    <source>
        <dbReference type="ARBA" id="ARBA00001946"/>
    </source>
</evidence>
<dbReference type="PANTHER" id="PTHR40706">
    <property type="entry name" value="RIBOFLAVIN KINASE"/>
    <property type="match status" value="1"/>
</dbReference>
<dbReference type="InterPro" id="IPR023465">
    <property type="entry name" value="Riboflavin_kinase_dom_sf"/>
</dbReference>
<evidence type="ECO:0000256" key="9">
    <source>
        <dbReference type="ARBA" id="ARBA00022679"/>
    </source>
</evidence>
<evidence type="ECO:0000256" key="2">
    <source>
        <dbReference type="ARBA" id="ARBA00003072"/>
    </source>
</evidence>
<proteinExistence type="inferred from homology"/>
<evidence type="ECO:0000256" key="15">
    <source>
        <dbReference type="ARBA" id="ARBA00030544"/>
    </source>
</evidence>